<name>A0A4Q1JQY8_9GAMM</name>
<keyword evidence="2" id="KW-0812">Transmembrane</keyword>
<accession>A0A4Q1JQY8</accession>
<dbReference type="PANTHER" id="PTHR45138:SF24">
    <property type="entry name" value="DIGUANYLATE CYCLASE DGCC-RELATED"/>
    <property type="match status" value="1"/>
</dbReference>
<proteinExistence type="predicted"/>
<dbReference type="InterPro" id="IPR029787">
    <property type="entry name" value="Nucleotide_cyclase"/>
</dbReference>
<dbReference type="SMART" id="SM00267">
    <property type="entry name" value="GGDEF"/>
    <property type="match status" value="1"/>
</dbReference>
<keyword evidence="2" id="KW-0472">Membrane</keyword>
<dbReference type="Proteomes" id="UP000289784">
    <property type="component" value="Unassembled WGS sequence"/>
</dbReference>
<dbReference type="EC" id="2.7.7.65" evidence="1"/>
<dbReference type="Gene3D" id="3.30.70.270">
    <property type="match status" value="1"/>
</dbReference>
<dbReference type="InterPro" id="IPR043128">
    <property type="entry name" value="Rev_trsase/Diguanyl_cyclase"/>
</dbReference>
<dbReference type="GO" id="GO:1902201">
    <property type="term" value="P:negative regulation of bacterial-type flagellum-dependent cell motility"/>
    <property type="evidence" value="ECO:0007669"/>
    <property type="project" value="TreeGrafter"/>
</dbReference>
<evidence type="ECO:0000313" key="5">
    <source>
        <dbReference type="Proteomes" id="UP000289784"/>
    </source>
</evidence>
<evidence type="ECO:0000256" key="2">
    <source>
        <dbReference type="SAM" id="Phobius"/>
    </source>
</evidence>
<dbReference type="NCBIfam" id="TIGR00254">
    <property type="entry name" value="GGDEF"/>
    <property type="match status" value="1"/>
</dbReference>
<dbReference type="GO" id="GO:0043709">
    <property type="term" value="P:cell adhesion involved in single-species biofilm formation"/>
    <property type="evidence" value="ECO:0007669"/>
    <property type="project" value="TreeGrafter"/>
</dbReference>
<keyword evidence="5" id="KW-1185">Reference proteome</keyword>
<comment type="caution">
    <text evidence="4">The sequence shown here is derived from an EMBL/GenBank/DDBJ whole genome shotgun (WGS) entry which is preliminary data.</text>
</comment>
<dbReference type="SUPFAM" id="SSF55073">
    <property type="entry name" value="Nucleotide cyclase"/>
    <property type="match status" value="1"/>
</dbReference>
<gene>
    <name evidence="4" type="ORF">EPA99_18475</name>
</gene>
<dbReference type="CDD" id="cd01949">
    <property type="entry name" value="GGDEF"/>
    <property type="match status" value="1"/>
</dbReference>
<organism evidence="4 5">
    <name type="scientific">Pseudoxanthomonas composti</name>
    <dbReference type="NCBI Taxonomy" id="2137479"/>
    <lineage>
        <taxon>Bacteria</taxon>
        <taxon>Pseudomonadati</taxon>
        <taxon>Pseudomonadota</taxon>
        <taxon>Gammaproteobacteria</taxon>
        <taxon>Lysobacterales</taxon>
        <taxon>Lysobacteraceae</taxon>
        <taxon>Pseudoxanthomonas</taxon>
    </lineage>
</organism>
<dbReference type="PROSITE" id="PS50887">
    <property type="entry name" value="GGDEF"/>
    <property type="match status" value="1"/>
</dbReference>
<protein>
    <recommendedName>
        <fullName evidence="1">diguanylate cyclase</fullName>
        <ecNumber evidence="1">2.7.7.65</ecNumber>
    </recommendedName>
</protein>
<dbReference type="EMBL" id="SAWZ01000018">
    <property type="protein sequence ID" value="RXQ98763.1"/>
    <property type="molecule type" value="Genomic_DNA"/>
</dbReference>
<dbReference type="PANTHER" id="PTHR45138">
    <property type="entry name" value="REGULATORY COMPONENTS OF SENSORY TRANSDUCTION SYSTEM"/>
    <property type="match status" value="1"/>
</dbReference>
<dbReference type="Pfam" id="PF00990">
    <property type="entry name" value="GGDEF"/>
    <property type="match status" value="1"/>
</dbReference>
<sequence length="262" mass="28447">MSVAFVGVHIPLLVFTGWLLSASHGALDALLMPLLVVLLATLAGTGLTLWMIHRLLAPLREAADELERYCERPLPLPPGGHDEIDQLLRRLRHGLRSMRAGMRKLTHEATRDALTGALNRRGAQQAMSASAALALSQSVPFCVAVLDLDDLKPINDQFGHAAGDAVLLAMVERMRGRLGGQDWIGRWGGDEFVVGLHLPLEAAVALLEALLHELRSGDTPVRLSAGVAQWRPGEDSDALYKRADQLMYRVKFSGGGRLLHAS</sequence>
<evidence type="ECO:0000313" key="4">
    <source>
        <dbReference type="EMBL" id="RXQ98763.1"/>
    </source>
</evidence>
<dbReference type="GO" id="GO:0052621">
    <property type="term" value="F:diguanylate cyclase activity"/>
    <property type="evidence" value="ECO:0007669"/>
    <property type="project" value="UniProtKB-EC"/>
</dbReference>
<feature type="domain" description="GGDEF" evidence="3">
    <location>
        <begin position="139"/>
        <end position="262"/>
    </location>
</feature>
<keyword evidence="2" id="KW-1133">Transmembrane helix</keyword>
<feature type="transmembrane region" description="Helical" evidence="2">
    <location>
        <begin position="32"/>
        <end position="52"/>
    </location>
</feature>
<reference evidence="4 5" key="1">
    <citation type="submission" date="2019-01" db="EMBL/GenBank/DDBJ databases">
        <title>Pseudoxanthomonas composti sp. nov., isolated from compost.</title>
        <authorList>
            <person name="Yang G."/>
        </authorList>
    </citation>
    <scope>NUCLEOTIDE SEQUENCE [LARGE SCALE GENOMIC DNA]</scope>
    <source>
        <strain evidence="4 5">GSS15</strain>
    </source>
</reference>
<dbReference type="GO" id="GO:0005886">
    <property type="term" value="C:plasma membrane"/>
    <property type="evidence" value="ECO:0007669"/>
    <property type="project" value="TreeGrafter"/>
</dbReference>
<dbReference type="InterPro" id="IPR050469">
    <property type="entry name" value="Diguanylate_Cyclase"/>
</dbReference>
<evidence type="ECO:0000259" key="3">
    <source>
        <dbReference type="PROSITE" id="PS50887"/>
    </source>
</evidence>
<dbReference type="AlphaFoldDB" id="A0A4Q1JQY8"/>
<evidence type="ECO:0000256" key="1">
    <source>
        <dbReference type="ARBA" id="ARBA00012528"/>
    </source>
</evidence>
<dbReference type="OrthoDB" id="9803824at2"/>
<dbReference type="InterPro" id="IPR000160">
    <property type="entry name" value="GGDEF_dom"/>
</dbReference>